<keyword evidence="2" id="KW-1185">Reference proteome</keyword>
<sequence>MGGTLRFLSDVLLGSSSQRQHSKKRRQFNTVELKVKMDCDGCELKIRNTLANMRGMRVAMHTCLVNELMVGMVLIGRKCMQELSRWRSTGSSTR</sequence>
<dbReference type="EnsemblPlants" id="AET4Gv20219800.3">
    <property type="protein sequence ID" value="AET4Gv20219800.3"/>
    <property type="gene ID" value="AET4Gv20219800"/>
</dbReference>
<name>A0A453HKQ8_AEGTS</name>
<dbReference type="SUPFAM" id="SSF55008">
    <property type="entry name" value="HMA, heavy metal-associated domain"/>
    <property type="match status" value="1"/>
</dbReference>
<evidence type="ECO:0008006" key="3">
    <source>
        <dbReference type="Google" id="ProtNLM"/>
    </source>
</evidence>
<dbReference type="GO" id="GO:0046872">
    <property type="term" value="F:metal ion binding"/>
    <property type="evidence" value="ECO:0007669"/>
    <property type="project" value="InterPro"/>
</dbReference>
<reference evidence="2" key="2">
    <citation type="journal article" date="2017" name="Nat. Plants">
        <title>The Aegilops tauschii genome reveals multiple impacts of transposons.</title>
        <authorList>
            <person name="Zhao G."/>
            <person name="Zou C."/>
            <person name="Li K."/>
            <person name="Wang K."/>
            <person name="Li T."/>
            <person name="Gao L."/>
            <person name="Zhang X."/>
            <person name="Wang H."/>
            <person name="Yang Z."/>
            <person name="Liu X."/>
            <person name="Jiang W."/>
            <person name="Mao L."/>
            <person name="Kong X."/>
            <person name="Jiao Y."/>
            <person name="Jia J."/>
        </authorList>
    </citation>
    <scope>NUCLEOTIDE SEQUENCE [LARGE SCALE GENOMIC DNA]</scope>
    <source>
        <strain evidence="2">cv. AL8/78</strain>
    </source>
</reference>
<protein>
    <recommendedName>
        <fullName evidence="3">HMA domain-containing protein</fullName>
    </recommendedName>
</protein>
<reference evidence="2" key="1">
    <citation type="journal article" date="2014" name="Science">
        <title>Ancient hybridizations among the ancestral genomes of bread wheat.</title>
        <authorList>
            <consortium name="International Wheat Genome Sequencing Consortium,"/>
            <person name="Marcussen T."/>
            <person name="Sandve S.R."/>
            <person name="Heier L."/>
            <person name="Spannagl M."/>
            <person name="Pfeifer M."/>
            <person name="Jakobsen K.S."/>
            <person name="Wulff B.B."/>
            <person name="Steuernagel B."/>
            <person name="Mayer K.F."/>
            <person name="Olsen O.A."/>
        </authorList>
    </citation>
    <scope>NUCLEOTIDE SEQUENCE [LARGE SCALE GENOMIC DNA]</scope>
    <source>
        <strain evidence="2">cv. AL8/78</strain>
    </source>
</reference>
<proteinExistence type="predicted"/>
<reference evidence="1" key="4">
    <citation type="submission" date="2019-03" db="UniProtKB">
        <authorList>
            <consortium name="EnsemblPlants"/>
        </authorList>
    </citation>
    <scope>IDENTIFICATION</scope>
</reference>
<reference evidence="1" key="3">
    <citation type="journal article" date="2017" name="Nature">
        <title>Genome sequence of the progenitor of the wheat D genome Aegilops tauschii.</title>
        <authorList>
            <person name="Luo M.C."/>
            <person name="Gu Y.Q."/>
            <person name="Puiu D."/>
            <person name="Wang H."/>
            <person name="Twardziok S.O."/>
            <person name="Deal K.R."/>
            <person name="Huo N."/>
            <person name="Zhu T."/>
            <person name="Wang L."/>
            <person name="Wang Y."/>
            <person name="McGuire P.E."/>
            <person name="Liu S."/>
            <person name="Long H."/>
            <person name="Ramasamy R.K."/>
            <person name="Rodriguez J.C."/>
            <person name="Van S.L."/>
            <person name="Yuan L."/>
            <person name="Wang Z."/>
            <person name="Xia Z."/>
            <person name="Xiao L."/>
            <person name="Anderson O.D."/>
            <person name="Ouyang S."/>
            <person name="Liang Y."/>
            <person name="Zimin A.V."/>
            <person name="Pertea G."/>
            <person name="Qi P."/>
            <person name="Bennetzen J.L."/>
            <person name="Dai X."/>
            <person name="Dawson M.W."/>
            <person name="Muller H.G."/>
            <person name="Kugler K."/>
            <person name="Rivarola-Duarte L."/>
            <person name="Spannagl M."/>
            <person name="Mayer K.F.X."/>
            <person name="Lu F.H."/>
            <person name="Bevan M.W."/>
            <person name="Leroy P."/>
            <person name="Li P."/>
            <person name="You F.M."/>
            <person name="Sun Q."/>
            <person name="Liu Z."/>
            <person name="Lyons E."/>
            <person name="Wicker T."/>
            <person name="Salzberg S.L."/>
            <person name="Devos K.M."/>
            <person name="Dvorak J."/>
        </authorList>
    </citation>
    <scope>NUCLEOTIDE SEQUENCE [LARGE SCALE GENOMIC DNA]</scope>
    <source>
        <strain evidence="1">cv. AL8/78</strain>
    </source>
</reference>
<accession>A0A453HKQ8</accession>
<dbReference type="Proteomes" id="UP000015105">
    <property type="component" value="Chromosome 4D"/>
</dbReference>
<dbReference type="Gramene" id="AET4Gv20219800.3">
    <property type="protein sequence ID" value="AET4Gv20219800.3"/>
    <property type="gene ID" value="AET4Gv20219800"/>
</dbReference>
<reference evidence="1" key="5">
    <citation type="journal article" date="2021" name="G3 (Bethesda)">
        <title>Aegilops tauschii genome assembly Aet v5.0 features greater sequence contiguity and improved annotation.</title>
        <authorList>
            <person name="Wang L."/>
            <person name="Zhu T."/>
            <person name="Rodriguez J.C."/>
            <person name="Deal K.R."/>
            <person name="Dubcovsky J."/>
            <person name="McGuire P.E."/>
            <person name="Lux T."/>
            <person name="Spannagl M."/>
            <person name="Mayer K.F.X."/>
            <person name="Baldrich P."/>
            <person name="Meyers B.C."/>
            <person name="Huo N."/>
            <person name="Gu Y.Q."/>
            <person name="Zhou H."/>
            <person name="Devos K.M."/>
            <person name="Bennetzen J.L."/>
            <person name="Unver T."/>
            <person name="Budak H."/>
            <person name="Gulick P.J."/>
            <person name="Galiba G."/>
            <person name="Kalapos B."/>
            <person name="Nelson D.R."/>
            <person name="Li P."/>
            <person name="You F.M."/>
            <person name="Luo M.C."/>
            <person name="Dvorak J."/>
        </authorList>
    </citation>
    <scope>NUCLEOTIDE SEQUENCE [LARGE SCALE GENOMIC DNA]</scope>
    <source>
        <strain evidence="1">cv. AL8/78</strain>
    </source>
</reference>
<dbReference type="Gene3D" id="3.30.70.100">
    <property type="match status" value="1"/>
</dbReference>
<dbReference type="InterPro" id="IPR036163">
    <property type="entry name" value="HMA_dom_sf"/>
</dbReference>
<dbReference type="AlphaFoldDB" id="A0A453HKQ8"/>
<organism evidence="1 2">
    <name type="scientific">Aegilops tauschii subsp. strangulata</name>
    <name type="common">Goatgrass</name>
    <dbReference type="NCBI Taxonomy" id="200361"/>
    <lineage>
        <taxon>Eukaryota</taxon>
        <taxon>Viridiplantae</taxon>
        <taxon>Streptophyta</taxon>
        <taxon>Embryophyta</taxon>
        <taxon>Tracheophyta</taxon>
        <taxon>Spermatophyta</taxon>
        <taxon>Magnoliopsida</taxon>
        <taxon>Liliopsida</taxon>
        <taxon>Poales</taxon>
        <taxon>Poaceae</taxon>
        <taxon>BOP clade</taxon>
        <taxon>Pooideae</taxon>
        <taxon>Triticodae</taxon>
        <taxon>Triticeae</taxon>
        <taxon>Triticinae</taxon>
        <taxon>Aegilops</taxon>
    </lineage>
</organism>
<evidence type="ECO:0000313" key="1">
    <source>
        <dbReference type="EnsemblPlants" id="AET4Gv20219800.3"/>
    </source>
</evidence>
<evidence type="ECO:0000313" key="2">
    <source>
        <dbReference type="Proteomes" id="UP000015105"/>
    </source>
</evidence>